<gene>
    <name evidence="2" type="ORF">SAMN02787118_102697</name>
</gene>
<dbReference type="Proteomes" id="UP000181942">
    <property type="component" value="Unassembled WGS sequence"/>
</dbReference>
<feature type="compositionally biased region" description="Polar residues" evidence="1">
    <location>
        <begin position="63"/>
        <end position="77"/>
    </location>
</feature>
<evidence type="ECO:0000313" key="3">
    <source>
        <dbReference type="Proteomes" id="UP000181942"/>
    </source>
</evidence>
<organism evidence="2 3">
    <name type="scientific">Streptomyces mirabilis</name>
    <dbReference type="NCBI Taxonomy" id="68239"/>
    <lineage>
        <taxon>Bacteria</taxon>
        <taxon>Bacillati</taxon>
        <taxon>Actinomycetota</taxon>
        <taxon>Actinomycetes</taxon>
        <taxon>Kitasatosporales</taxon>
        <taxon>Streptomycetaceae</taxon>
        <taxon>Streptomyces</taxon>
    </lineage>
</organism>
<feature type="compositionally biased region" description="Basic and acidic residues" evidence="1">
    <location>
        <begin position="10"/>
        <end position="32"/>
    </location>
</feature>
<feature type="compositionally biased region" description="Basic and acidic residues" evidence="1">
    <location>
        <begin position="81"/>
        <end position="92"/>
    </location>
</feature>
<feature type="region of interest" description="Disordered" evidence="1">
    <location>
        <begin position="1"/>
        <end position="169"/>
    </location>
</feature>
<dbReference type="AlphaFoldDB" id="A0A1I2DK22"/>
<dbReference type="EMBL" id="FONR01000002">
    <property type="protein sequence ID" value="SFE80866.1"/>
    <property type="molecule type" value="Genomic_DNA"/>
</dbReference>
<evidence type="ECO:0000313" key="2">
    <source>
        <dbReference type="EMBL" id="SFE80866.1"/>
    </source>
</evidence>
<feature type="compositionally biased region" description="Gly residues" evidence="1">
    <location>
        <begin position="156"/>
        <end position="165"/>
    </location>
</feature>
<reference evidence="2 3" key="1">
    <citation type="submission" date="2016-10" db="EMBL/GenBank/DDBJ databases">
        <authorList>
            <person name="de Groot N.N."/>
        </authorList>
    </citation>
    <scope>NUCLEOTIDE SEQUENCE [LARGE SCALE GENOMIC DNA]</scope>
    <source>
        <strain evidence="2 3">OK461</strain>
    </source>
</reference>
<protein>
    <submittedName>
        <fullName evidence="2">Uncharacterized protein</fullName>
    </submittedName>
</protein>
<proteinExistence type="predicted"/>
<accession>A0A1I2DK22</accession>
<name>A0A1I2DK22_9ACTN</name>
<sequence>MTSDNGNENTPRREAMTGRGDIDPLIHRHAQDAQDAPLAGPGTPADPAVRDPGEVPGGMGSRETANPSRSTAGSTRSMPADARDTRVGRGGDMRAGQQEAMRAAQPDSARAGQGGDPTRAGQPESRRAEEAEFARGGARGETTRAGQSGPTSAGQRGTGPQGDGDGALLSHDACDKYSLRMQHAVGGFVDGPRASVEEADHVLEELTTEFTDAMTRRRRNLRTTWQAAGESDTADTEKLRLALRDYREVTERLLHL</sequence>
<feature type="compositionally biased region" description="Basic and acidic residues" evidence="1">
    <location>
        <begin position="124"/>
        <end position="133"/>
    </location>
</feature>
<evidence type="ECO:0000256" key="1">
    <source>
        <dbReference type="SAM" id="MobiDB-lite"/>
    </source>
</evidence>
<dbReference type="RefSeq" id="WP_369679580.1">
    <property type="nucleotide sequence ID" value="NZ_FONR01000002.1"/>
</dbReference>